<dbReference type="AlphaFoldDB" id="A0A9K3CZ47"/>
<accession>A0A9K3CZ47</accession>
<gene>
    <name evidence="1" type="ORF">KIPB_007672</name>
</gene>
<dbReference type="SUPFAM" id="SSF55394">
    <property type="entry name" value="Bactericidal permeability-increasing protein, BPI"/>
    <property type="match status" value="1"/>
</dbReference>
<dbReference type="GO" id="GO:0008289">
    <property type="term" value="F:lipid binding"/>
    <property type="evidence" value="ECO:0007669"/>
    <property type="project" value="InterPro"/>
</dbReference>
<dbReference type="PANTHER" id="PTHR10504">
    <property type="entry name" value="BACTERICIDAL PERMEABILITY-INCREASING BPI PROTEIN-RELATED"/>
    <property type="match status" value="1"/>
</dbReference>
<dbReference type="PANTHER" id="PTHR10504:SF131">
    <property type="entry name" value="BPI2 DOMAIN-CONTAINING PROTEIN"/>
    <property type="match status" value="1"/>
</dbReference>
<dbReference type="OrthoDB" id="10255543at2759"/>
<evidence type="ECO:0000313" key="1">
    <source>
        <dbReference type="EMBL" id="GIQ85921.1"/>
    </source>
</evidence>
<dbReference type="InterPro" id="IPR032942">
    <property type="entry name" value="BPI/LBP/Plunc"/>
</dbReference>
<dbReference type="Gene3D" id="3.15.10.10">
    <property type="entry name" value="Bactericidal permeability-increasing protein, domain 1"/>
    <property type="match status" value="1"/>
</dbReference>
<name>A0A9K3CZ47_9EUKA</name>
<comment type="caution">
    <text evidence="1">The sequence shown here is derived from an EMBL/GenBank/DDBJ whole genome shotgun (WGS) entry which is preliminary data.</text>
</comment>
<dbReference type="Gene3D" id="3.15.20.10">
    <property type="entry name" value="Bactericidal permeability-increasing protein, domain 2"/>
    <property type="match status" value="1"/>
</dbReference>
<keyword evidence="2" id="KW-1185">Reference proteome</keyword>
<proteinExistence type="predicted"/>
<reference evidence="1 2" key="1">
    <citation type="journal article" date="2018" name="PLoS ONE">
        <title>The draft genome of Kipferlia bialata reveals reductive genome evolution in fornicate parasites.</title>
        <authorList>
            <person name="Tanifuji G."/>
            <person name="Takabayashi S."/>
            <person name="Kume K."/>
            <person name="Takagi M."/>
            <person name="Nakayama T."/>
            <person name="Kamikawa R."/>
            <person name="Inagaki Y."/>
            <person name="Hashimoto T."/>
        </authorList>
    </citation>
    <scope>NUCLEOTIDE SEQUENCE [LARGE SCALE GENOMIC DNA]</scope>
    <source>
        <strain evidence="1">NY0173</strain>
    </source>
</reference>
<organism evidence="1 2">
    <name type="scientific">Kipferlia bialata</name>
    <dbReference type="NCBI Taxonomy" id="797122"/>
    <lineage>
        <taxon>Eukaryota</taxon>
        <taxon>Metamonada</taxon>
        <taxon>Carpediemonas-like organisms</taxon>
        <taxon>Kipferlia</taxon>
    </lineage>
</organism>
<dbReference type="Proteomes" id="UP000265618">
    <property type="component" value="Unassembled WGS sequence"/>
</dbReference>
<evidence type="ECO:0000313" key="2">
    <source>
        <dbReference type="Proteomes" id="UP000265618"/>
    </source>
</evidence>
<feature type="non-terminal residue" evidence="1">
    <location>
        <position position="1"/>
    </location>
</feature>
<dbReference type="EMBL" id="BDIP01002212">
    <property type="protein sequence ID" value="GIQ85921.1"/>
    <property type="molecule type" value="Genomic_DNA"/>
</dbReference>
<protein>
    <submittedName>
        <fullName evidence="1">Uncharacterized protein</fullName>
    </submittedName>
</protein>
<sequence>MLEALIRHRLSGHPTLAHVSVRSAAPAFDTDCGTLQFQCDEFALDLGDIVVHLEGGASVLYNAVLNTLIDLFQDLFTEQLDQLIADSFLVSLNAMCADETRYMYLKDGVRGDFRFVEPGLVIEDNYISVYLTGYGFPLSVGPSWDGWVQDGLLPKDMEGQVNDEDTQFEISRSVYESILDAGIAAGTLGGVIDPRTVTDPMALSLLTTSTLASVCPGLYEAYPEGEIYLELVPSAETVPSMTVMASAAYLNVTGTVSVSVLDRDDLQEAFQIGYSA</sequence>
<dbReference type="InterPro" id="IPR017943">
    <property type="entry name" value="Bactericidal_perm-incr_a/b_dom"/>
</dbReference>